<proteinExistence type="inferred from homology"/>
<evidence type="ECO:0000256" key="1">
    <source>
        <dbReference type="ARBA" id="ARBA00007068"/>
    </source>
</evidence>
<dbReference type="Pfam" id="PF03576">
    <property type="entry name" value="Peptidase_S58"/>
    <property type="match status" value="1"/>
</dbReference>
<dbReference type="HOGENOM" id="CLU_044458_1_0_0"/>
<comment type="similarity">
    <text evidence="1">Belongs to the peptidase S58 family.</text>
</comment>
<dbReference type="InterPro" id="IPR005321">
    <property type="entry name" value="Peptidase_S58_DmpA"/>
</dbReference>
<accession>Q02BH7</accession>
<dbReference type="InterPro" id="IPR016117">
    <property type="entry name" value="ArgJ-like_dom_sf"/>
</dbReference>
<name>Q02BH7_SOLUE</name>
<dbReference type="eggNOG" id="COG3191">
    <property type="taxonomic scope" value="Bacteria"/>
</dbReference>
<dbReference type="AlphaFoldDB" id="Q02BH7"/>
<dbReference type="MEROPS" id="P01.101"/>
<dbReference type="EMBL" id="CP000473">
    <property type="protein sequence ID" value="ABJ81589.1"/>
    <property type="molecule type" value="Genomic_DNA"/>
</dbReference>
<reference evidence="2" key="1">
    <citation type="submission" date="2006-10" db="EMBL/GenBank/DDBJ databases">
        <title>Complete sequence of Solibacter usitatus Ellin6076.</title>
        <authorList>
            <consortium name="US DOE Joint Genome Institute"/>
            <person name="Copeland A."/>
            <person name="Lucas S."/>
            <person name="Lapidus A."/>
            <person name="Barry K."/>
            <person name="Detter J.C."/>
            <person name="Glavina del Rio T."/>
            <person name="Hammon N."/>
            <person name="Israni S."/>
            <person name="Dalin E."/>
            <person name="Tice H."/>
            <person name="Pitluck S."/>
            <person name="Thompson L.S."/>
            <person name="Brettin T."/>
            <person name="Bruce D."/>
            <person name="Han C."/>
            <person name="Tapia R."/>
            <person name="Gilna P."/>
            <person name="Schmutz J."/>
            <person name="Larimer F."/>
            <person name="Land M."/>
            <person name="Hauser L."/>
            <person name="Kyrpides N."/>
            <person name="Mikhailova N."/>
            <person name="Janssen P.H."/>
            <person name="Kuske C.R."/>
            <person name="Richardson P."/>
        </authorList>
    </citation>
    <scope>NUCLEOTIDE SEQUENCE</scope>
    <source>
        <strain evidence="2">Ellin6076</strain>
    </source>
</reference>
<dbReference type="CDD" id="cd02252">
    <property type="entry name" value="nylC_like"/>
    <property type="match status" value="1"/>
</dbReference>
<gene>
    <name evidence="2" type="ordered locus">Acid_0583</name>
</gene>
<dbReference type="KEGG" id="sus:Acid_0583"/>
<dbReference type="STRING" id="234267.Acid_0583"/>
<dbReference type="OrthoDB" id="9808347at2"/>
<organism evidence="2">
    <name type="scientific">Solibacter usitatus (strain Ellin6076)</name>
    <dbReference type="NCBI Taxonomy" id="234267"/>
    <lineage>
        <taxon>Bacteria</taxon>
        <taxon>Pseudomonadati</taxon>
        <taxon>Acidobacteriota</taxon>
        <taxon>Terriglobia</taxon>
        <taxon>Bryobacterales</taxon>
        <taxon>Solibacteraceae</taxon>
        <taxon>Candidatus Solibacter</taxon>
    </lineage>
</organism>
<dbReference type="InParanoid" id="Q02BH7"/>
<dbReference type="PANTHER" id="PTHR36512:SF3">
    <property type="entry name" value="BLR5678 PROTEIN"/>
    <property type="match status" value="1"/>
</dbReference>
<dbReference type="Gene3D" id="3.60.70.12">
    <property type="entry name" value="L-amino peptidase D-ALA esterase/amidase"/>
    <property type="match status" value="1"/>
</dbReference>
<sequence length="319" mass="31649">MKGLTDIPGIRVGHVSDFDAITGCTAILCEQGAMGGVDIRGGASGTQEIDTLSPGHVTDQVHGILLAGGSAFGLEAAAGVRRYLANRKVGYAFGGQHVPIVPGAILFDLGIGKSNVHPNVAMGEAAAAASTTDAVREGSVGAGTGATVGKLFGLSRAMKGGIGSYTVTLPGGVLVSALVAVNALGDIREPATGKIVAGLRKSADSRELADTEGEMTHGAVIGAAPRNTTLGVVATNVKLTKVQATKLAQFASLGMARAIYPVNTMADGDIVFALSLGSQEADLNTLGTAAAAALAQAILRAVRLATTLGGVPGLGSSIG</sequence>
<protein>
    <submittedName>
        <fullName evidence="2">Peptidase S58, DmpA</fullName>
    </submittedName>
</protein>
<dbReference type="SUPFAM" id="SSF56266">
    <property type="entry name" value="DmpA/ArgJ-like"/>
    <property type="match status" value="1"/>
</dbReference>
<dbReference type="PANTHER" id="PTHR36512">
    <property type="entry name" value="D-AMINOPEPTIDASE"/>
    <property type="match status" value="1"/>
</dbReference>
<evidence type="ECO:0000313" key="2">
    <source>
        <dbReference type="EMBL" id="ABJ81589.1"/>
    </source>
</evidence>
<dbReference type="GO" id="GO:0004177">
    <property type="term" value="F:aminopeptidase activity"/>
    <property type="evidence" value="ECO:0007669"/>
    <property type="project" value="TreeGrafter"/>
</dbReference>